<dbReference type="InterPro" id="IPR044650">
    <property type="entry name" value="SRFR1-like"/>
</dbReference>
<dbReference type="InterPro" id="IPR011990">
    <property type="entry name" value="TPR-like_helical_dom_sf"/>
</dbReference>
<dbReference type="SMART" id="SM00028">
    <property type="entry name" value="TPR"/>
    <property type="match status" value="7"/>
</dbReference>
<reference evidence="2 3" key="1">
    <citation type="journal article" date="2019" name="Int. J. Syst. Evol. Microbiol.">
        <title>The Global Catalogue of Microorganisms (GCM) 10K type strain sequencing project: providing services to taxonomists for standard genome sequencing and annotation.</title>
        <authorList>
            <consortium name="The Broad Institute Genomics Platform"/>
            <consortium name="The Broad Institute Genome Sequencing Center for Infectious Disease"/>
            <person name="Wu L."/>
            <person name="Ma J."/>
        </authorList>
    </citation>
    <scope>NUCLEOTIDE SEQUENCE [LARGE SCALE GENOMIC DNA]</scope>
    <source>
        <strain evidence="2 3">JCM 13004</strain>
    </source>
</reference>
<keyword evidence="1" id="KW-0802">TPR repeat</keyword>
<dbReference type="PANTHER" id="PTHR44749">
    <property type="entry name" value="SUPPRESSOR OF RPS4-RLD 1"/>
    <property type="match status" value="1"/>
</dbReference>
<organism evidence="2 3">
    <name type="scientific">Kitasatospora nipponensis</name>
    <dbReference type="NCBI Taxonomy" id="258049"/>
    <lineage>
        <taxon>Bacteria</taxon>
        <taxon>Bacillati</taxon>
        <taxon>Actinomycetota</taxon>
        <taxon>Actinomycetes</taxon>
        <taxon>Kitasatosporales</taxon>
        <taxon>Streptomycetaceae</taxon>
        <taxon>Kitasatospora</taxon>
    </lineage>
</organism>
<evidence type="ECO:0000256" key="1">
    <source>
        <dbReference type="PROSITE-ProRule" id="PRU00339"/>
    </source>
</evidence>
<feature type="repeat" description="TPR" evidence="1">
    <location>
        <begin position="484"/>
        <end position="517"/>
    </location>
</feature>
<accession>A0ABN1W8A4</accession>
<keyword evidence="3" id="KW-1185">Reference proteome</keyword>
<dbReference type="PANTHER" id="PTHR44749:SF1">
    <property type="entry name" value="TETRATRICOPEPTIDE-LIKE HELICAL DOMAIN-CONTAINING PROTEIN"/>
    <property type="match status" value="1"/>
</dbReference>
<dbReference type="PROSITE" id="PS50005">
    <property type="entry name" value="TPR"/>
    <property type="match status" value="3"/>
</dbReference>
<feature type="repeat" description="TPR" evidence="1">
    <location>
        <begin position="450"/>
        <end position="483"/>
    </location>
</feature>
<evidence type="ECO:0000313" key="3">
    <source>
        <dbReference type="Proteomes" id="UP001500037"/>
    </source>
</evidence>
<dbReference type="Pfam" id="PF13414">
    <property type="entry name" value="TPR_11"/>
    <property type="match status" value="2"/>
</dbReference>
<dbReference type="PROSITE" id="PS50293">
    <property type="entry name" value="TPR_REGION"/>
    <property type="match status" value="2"/>
</dbReference>
<dbReference type="Gene3D" id="1.25.40.10">
    <property type="entry name" value="Tetratricopeptide repeat domain"/>
    <property type="match status" value="4"/>
</dbReference>
<evidence type="ECO:0008006" key="4">
    <source>
        <dbReference type="Google" id="ProtNLM"/>
    </source>
</evidence>
<comment type="caution">
    <text evidence="2">The sequence shown here is derived from an EMBL/GenBank/DDBJ whole genome shotgun (WGS) entry which is preliminary data.</text>
</comment>
<name>A0ABN1W8A4_9ACTN</name>
<dbReference type="Proteomes" id="UP001500037">
    <property type="component" value="Unassembled WGS sequence"/>
</dbReference>
<sequence length="737" mass="79903">MTGSSAPSTPQHLWLRAADPSTRRTAVADLQVPTLLAEVEAHRRLRGPYTAAGSLLRAIVPDALVRCPDAVARHDVEILSTTPELRAIVPASRETLTSLAVPSERTRFYSRLRTLRIAHGLAEFLTDYLKALGDGPRTLVVQDLHQGDPTDRELIAVLLRRLDPAQLTVVVTTGVEEVTEPDTPIAVPLSAALATHCLALDLACEPAAPGADAAARFVEQDGTSDDPQVLAAYLSLPLEQRALLHDTRRQVLELRGEPSLALGAIAWHAEHGSDPMGAGRKALVHALDYCMDLGFYHAVVDYGGRGRALTVYDEAPDLWWIFSTKMTTSYAALGVPEQALPIYAEARAASDSPAVHMQAAYATAMLYTRHLDEDHRDHQLARGWINQAIALARLFGAPKERAMQTAFNRNGLALIEVHDRRPQAALDLLDDAMANLNEALEPGEQGLHRSVLRYNRAQVYNALGRYEEALSDYAAVIDLDPNYAEYWFDRGMIRRKLGQLEESLADFEQAIRLSPPFPEAYYNRADVRVELGDLAGAAADFGYVLELDPQFVDAYVNRSSLLAELGDAAAAWRDVEAGLAIEPDHAQLLTIKGQFLAADEDLAGADQVLSAALASDPENAEAWALRGALAHQRGDLTQAVADLQTARSHSTDPGIAFNLAVALHDADEPALALGLLDEVVEQTEDPDARLRRAQVLIRLGRAPEARPDLEACAGAAGDDEVDPQTVEQAAALLAELG</sequence>
<dbReference type="SUPFAM" id="SSF48452">
    <property type="entry name" value="TPR-like"/>
    <property type="match status" value="2"/>
</dbReference>
<gene>
    <name evidence="2" type="ORF">GCM10009665_29100</name>
</gene>
<dbReference type="Pfam" id="PF13432">
    <property type="entry name" value="TPR_16"/>
    <property type="match status" value="1"/>
</dbReference>
<proteinExistence type="predicted"/>
<evidence type="ECO:0000313" key="2">
    <source>
        <dbReference type="EMBL" id="GAA1237137.1"/>
    </source>
</evidence>
<protein>
    <recommendedName>
        <fullName evidence="4">Tetratricopeptide repeat protein</fullName>
    </recommendedName>
</protein>
<dbReference type="InterPro" id="IPR019734">
    <property type="entry name" value="TPR_rpt"/>
</dbReference>
<dbReference type="EMBL" id="BAAALF010000041">
    <property type="protein sequence ID" value="GAA1237137.1"/>
    <property type="molecule type" value="Genomic_DNA"/>
</dbReference>
<feature type="repeat" description="TPR" evidence="1">
    <location>
        <begin position="518"/>
        <end position="551"/>
    </location>
</feature>